<organism evidence="2 3">
    <name type="scientific">Massilia jejuensis</name>
    <dbReference type="NCBI Taxonomy" id="648894"/>
    <lineage>
        <taxon>Bacteria</taxon>
        <taxon>Pseudomonadati</taxon>
        <taxon>Pseudomonadota</taxon>
        <taxon>Betaproteobacteria</taxon>
        <taxon>Burkholderiales</taxon>
        <taxon>Oxalobacteraceae</taxon>
        <taxon>Telluria group</taxon>
        <taxon>Massilia</taxon>
    </lineage>
</organism>
<name>A0ABW0PHL1_9BURK</name>
<dbReference type="SUPFAM" id="SSF56935">
    <property type="entry name" value="Porins"/>
    <property type="match status" value="1"/>
</dbReference>
<accession>A0ABW0PHL1</accession>
<sequence length="416" mass="44241">MCFPFTAALSLPACAGAMFMSVGAAAGAATAAPGWNLSGFGSVGAVYSNERQADFVASVLKGDGAGRTARWSRHVDTKLGGQLDLLFTPDWSAVVQVVTEQRLDASYQPRLEWANVKYQVTPELALRAGRIALPMFIAADYRKVGYAYPWVRTPVEVYGVMPLGNSDGVDLSWRWNGEAMRSTTQVLYGRTDMPLGGGARLRGRRIAGLSHTVEQGAFSARASVITARLSMSLFPGLFDALDGFGPAGRDIARRLEIVDRRATTASIGLNYDPGAWFAMGEAGCSKFDGYLGGKRSAYASGGWRHGNLTPYAAVARVWGRRPDGPTALPLAGLAPPHAAAGAAVNATLAAIMRAVPSQSTLSAGLRWDAASNLALKLQHERVTTRSGSRGMFINSVPDYRSGRTVRVTSAVADFVF</sequence>
<comment type="caution">
    <text evidence="2">The sequence shown here is derived from an EMBL/GenBank/DDBJ whole genome shotgun (WGS) entry which is preliminary data.</text>
</comment>
<evidence type="ECO:0000313" key="2">
    <source>
        <dbReference type="EMBL" id="MFC5511182.1"/>
    </source>
</evidence>
<feature type="chain" id="PRO_5046517705" description="Porin" evidence="1">
    <location>
        <begin position="25"/>
        <end position="416"/>
    </location>
</feature>
<feature type="signal peptide" evidence="1">
    <location>
        <begin position="1"/>
        <end position="24"/>
    </location>
</feature>
<reference evidence="3" key="1">
    <citation type="journal article" date="2019" name="Int. J. Syst. Evol. Microbiol.">
        <title>The Global Catalogue of Microorganisms (GCM) 10K type strain sequencing project: providing services to taxonomists for standard genome sequencing and annotation.</title>
        <authorList>
            <consortium name="The Broad Institute Genomics Platform"/>
            <consortium name="The Broad Institute Genome Sequencing Center for Infectious Disease"/>
            <person name="Wu L."/>
            <person name="Ma J."/>
        </authorList>
    </citation>
    <scope>NUCLEOTIDE SEQUENCE [LARGE SCALE GENOMIC DNA]</scope>
    <source>
        <strain evidence="3">CCUG 38813</strain>
    </source>
</reference>
<evidence type="ECO:0008006" key="4">
    <source>
        <dbReference type="Google" id="ProtNLM"/>
    </source>
</evidence>
<protein>
    <recommendedName>
        <fullName evidence="4">Porin</fullName>
    </recommendedName>
</protein>
<keyword evidence="3" id="KW-1185">Reference proteome</keyword>
<dbReference type="EMBL" id="JBHSMS010000028">
    <property type="protein sequence ID" value="MFC5511182.1"/>
    <property type="molecule type" value="Genomic_DNA"/>
</dbReference>
<evidence type="ECO:0000313" key="3">
    <source>
        <dbReference type="Proteomes" id="UP001596031"/>
    </source>
</evidence>
<evidence type="ECO:0000256" key="1">
    <source>
        <dbReference type="SAM" id="SignalP"/>
    </source>
</evidence>
<gene>
    <name evidence="2" type="ORF">ACFPOU_08585</name>
</gene>
<dbReference type="RefSeq" id="WP_379719494.1">
    <property type="nucleotide sequence ID" value="NZ_JBHSMS010000028.1"/>
</dbReference>
<dbReference type="Proteomes" id="UP001596031">
    <property type="component" value="Unassembled WGS sequence"/>
</dbReference>
<proteinExistence type="predicted"/>
<keyword evidence="1" id="KW-0732">Signal</keyword>